<dbReference type="OrthoDB" id="2104739at2759"/>
<sequence>MFDQLRLWFEATDVAKCYSVVTSHEPALGLGVPDTVAFETTDGRLALPNPTYLRIHALCCKVAHLSGAAEHYKQLENDSEYDATGPLAADVLTARLYDLNTTFPCPIEPV</sequence>
<evidence type="ECO:0000313" key="2">
    <source>
        <dbReference type="Proteomes" id="UP000305948"/>
    </source>
</evidence>
<evidence type="ECO:0008006" key="3">
    <source>
        <dbReference type="Google" id="ProtNLM"/>
    </source>
</evidence>
<reference evidence="1 2" key="1">
    <citation type="journal article" date="2019" name="Nat. Ecol. Evol.">
        <title>Megaphylogeny resolves global patterns of mushroom evolution.</title>
        <authorList>
            <person name="Varga T."/>
            <person name="Krizsan K."/>
            <person name="Foldi C."/>
            <person name="Dima B."/>
            <person name="Sanchez-Garcia M."/>
            <person name="Sanchez-Ramirez S."/>
            <person name="Szollosi G.J."/>
            <person name="Szarkandi J.G."/>
            <person name="Papp V."/>
            <person name="Albert L."/>
            <person name="Andreopoulos W."/>
            <person name="Angelini C."/>
            <person name="Antonin V."/>
            <person name="Barry K.W."/>
            <person name="Bougher N.L."/>
            <person name="Buchanan P."/>
            <person name="Buyck B."/>
            <person name="Bense V."/>
            <person name="Catcheside P."/>
            <person name="Chovatia M."/>
            <person name="Cooper J."/>
            <person name="Damon W."/>
            <person name="Desjardin D."/>
            <person name="Finy P."/>
            <person name="Geml J."/>
            <person name="Haridas S."/>
            <person name="Hughes K."/>
            <person name="Justo A."/>
            <person name="Karasinski D."/>
            <person name="Kautmanova I."/>
            <person name="Kiss B."/>
            <person name="Kocsube S."/>
            <person name="Kotiranta H."/>
            <person name="LaButti K.M."/>
            <person name="Lechner B.E."/>
            <person name="Liimatainen K."/>
            <person name="Lipzen A."/>
            <person name="Lukacs Z."/>
            <person name="Mihaltcheva S."/>
            <person name="Morgado L.N."/>
            <person name="Niskanen T."/>
            <person name="Noordeloos M.E."/>
            <person name="Ohm R.A."/>
            <person name="Ortiz-Santana B."/>
            <person name="Ovrebo C."/>
            <person name="Racz N."/>
            <person name="Riley R."/>
            <person name="Savchenko A."/>
            <person name="Shiryaev A."/>
            <person name="Soop K."/>
            <person name="Spirin V."/>
            <person name="Szebenyi C."/>
            <person name="Tomsovsky M."/>
            <person name="Tulloss R.E."/>
            <person name="Uehling J."/>
            <person name="Grigoriev I.V."/>
            <person name="Vagvolgyi C."/>
            <person name="Papp T."/>
            <person name="Martin F.M."/>
            <person name="Miettinen O."/>
            <person name="Hibbett D.S."/>
            <person name="Nagy L.G."/>
        </authorList>
    </citation>
    <scope>NUCLEOTIDE SEQUENCE [LARGE SCALE GENOMIC DNA]</scope>
    <source>
        <strain evidence="1 2">OMC1185</strain>
    </source>
</reference>
<gene>
    <name evidence="1" type="ORF">OE88DRAFT_1649534</name>
</gene>
<accession>A0A5C3NHJ5</accession>
<organism evidence="1 2">
    <name type="scientific">Heliocybe sulcata</name>
    <dbReference type="NCBI Taxonomy" id="5364"/>
    <lineage>
        <taxon>Eukaryota</taxon>
        <taxon>Fungi</taxon>
        <taxon>Dikarya</taxon>
        <taxon>Basidiomycota</taxon>
        <taxon>Agaricomycotina</taxon>
        <taxon>Agaricomycetes</taxon>
        <taxon>Gloeophyllales</taxon>
        <taxon>Gloeophyllaceae</taxon>
        <taxon>Heliocybe</taxon>
    </lineage>
</organism>
<dbReference type="AlphaFoldDB" id="A0A5C3NHJ5"/>
<dbReference type="EMBL" id="ML213503">
    <property type="protein sequence ID" value="TFK56325.1"/>
    <property type="molecule type" value="Genomic_DNA"/>
</dbReference>
<evidence type="ECO:0000313" key="1">
    <source>
        <dbReference type="EMBL" id="TFK56325.1"/>
    </source>
</evidence>
<keyword evidence="2" id="KW-1185">Reference proteome</keyword>
<protein>
    <recommendedName>
        <fullName evidence="3">HNH nuclease domain-containing protein</fullName>
    </recommendedName>
</protein>
<dbReference type="Proteomes" id="UP000305948">
    <property type="component" value="Unassembled WGS sequence"/>
</dbReference>
<dbReference type="STRING" id="5364.A0A5C3NHJ5"/>
<name>A0A5C3NHJ5_9AGAM</name>
<proteinExistence type="predicted"/>